<sequence>MGFGQRFKEKLRQGTHISKDGAHFKGTDNDRTRIMLKEADECAVRLRSFKKKLITQHEATSSLLRSIEKTLGSGAPRIHDREVESGRAIPTTTNEVDSLRVAELANISSRHENQLRSEVYAPIDKWLQVHKDFTGKMSVLENHRLEFDNARRLHNRVELDKVRQMQKTDAVEPDMASKLDAHMAEADTRRVTYTQYESEMHAQLTALLQDAANMQTVFAQALRIEADLLSSSIAHNAPGLREEQLSGAPLTISAIQTGAHSQPMQGLGQSNPSGAGPAVGIFPNRDSGISQQGQQSGYQAAPGQQTVHTSYEAVDSRPGQQTYTSGHAQQTYPSGM</sequence>
<feature type="region of interest" description="Disordered" evidence="1">
    <location>
        <begin position="1"/>
        <end position="24"/>
    </location>
</feature>
<dbReference type="Proteomes" id="UP001438707">
    <property type="component" value="Unassembled WGS sequence"/>
</dbReference>
<evidence type="ECO:0000256" key="1">
    <source>
        <dbReference type="SAM" id="MobiDB-lite"/>
    </source>
</evidence>
<dbReference type="AlphaFoldDB" id="A0AAW1RPZ4"/>
<evidence type="ECO:0000313" key="2">
    <source>
        <dbReference type="EMBL" id="KAK9835889.1"/>
    </source>
</evidence>
<reference evidence="2 3" key="1">
    <citation type="journal article" date="2024" name="Nat. Commun.">
        <title>Phylogenomics reveals the evolutionary origins of lichenization in chlorophyte algae.</title>
        <authorList>
            <person name="Puginier C."/>
            <person name="Libourel C."/>
            <person name="Otte J."/>
            <person name="Skaloud P."/>
            <person name="Haon M."/>
            <person name="Grisel S."/>
            <person name="Petersen M."/>
            <person name="Berrin J.G."/>
            <person name="Delaux P.M."/>
            <person name="Dal Grande F."/>
            <person name="Keller J."/>
        </authorList>
    </citation>
    <scope>NUCLEOTIDE SEQUENCE [LARGE SCALE GENOMIC DNA]</scope>
    <source>
        <strain evidence="2 3">SAG 2145</strain>
    </source>
</reference>
<protein>
    <recommendedName>
        <fullName evidence="4">BAR domain-containing protein</fullName>
    </recommendedName>
</protein>
<feature type="region of interest" description="Disordered" evidence="1">
    <location>
        <begin position="259"/>
        <end position="336"/>
    </location>
</feature>
<evidence type="ECO:0008006" key="4">
    <source>
        <dbReference type="Google" id="ProtNLM"/>
    </source>
</evidence>
<proteinExistence type="predicted"/>
<dbReference type="Gene3D" id="1.20.1270.60">
    <property type="entry name" value="Arfaptin homology (AH) domain/BAR domain"/>
    <property type="match status" value="1"/>
</dbReference>
<dbReference type="EMBL" id="JALJOS010000008">
    <property type="protein sequence ID" value="KAK9835889.1"/>
    <property type="molecule type" value="Genomic_DNA"/>
</dbReference>
<evidence type="ECO:0000313" key="3">
    <source>
        <dbReference type="Proteomes" id="UP001438707"/>
    </source>
</evidence>
<comment type="caution">
    <text evidence="2">The sequence shown here is derived from an EMBL/GenBank/DDBJ whole genome shotgun (WGS) entry which is preliminary data.</text>
</comment>
<name>A0AAW1RPZ4_9CHLO</name>
<dbReference type="InterPro" id="IPR027267">
    <property type="entry name" value="AH/BAR_dom_sf"/>
</dbReference>
<feature type="compositionally biased region" description="Low complexity" evidence="1">
    <location>
        <begin position="287"/>
        <end position="305"/>
    </location>
</feature>
<feature type="compositionally biased region" description="Polar residues" evidence="1">
    <location>
        <begin position="259"/>
        <end position="273"/>
    </location>
</feature>
<keyword evidence="3" id="KW-1185">Reference proteome</keyword>
<accession>A0AAW1RPZ4</accession>
<feature type="compositionally biased region" description="Polar residues" evidence="1">
    <location>
        <begin position="318"/>
        <end position="336"/>
    </location>
</feature>
<gene>
    <name evidence="2" type="ORF">WJX74_010241</name>
</gene>
<organism evidence="2 3">
    <name type="scientific">Apatococcus lobatus</name>
    <dbReference type="NCBI Taxonomy" id="904363"/>
    <lineage>
        <taxon>Eukaryota</taxon>
        <taxon>Viridiplantae</taxon>
        <taxon>Chlorophyta</taxon>
        <taxon>core chlorophytes</taxon>
        <taxon>Trebouxiophyceae</taxon>
        <taxon>Chlorellales</taxon>
        <taxon>Chlorellaceae</taxon>
        <taxon>Apatococcus</taxon>
    </lineage>
</organism>